<evidence type="ECO:0000259" key="12">
    <source>
        <dbReference type="PROSITE" id="PS50071"/>
    </source>
</evidence>
<evidence type="ECO:0000256" key="7">
    <source>
        <dbReference type="ARBA" id="ARBA00025748"/>
    </source>
</evidence>
<dbReference type="PANTHER" id="PTHR24326:SF547">
    <property type="entry name" value="HOMEOBOX-LEUCINE ZIPPER PROTEIN ATHB-6"/>
    <property type="match status" value="1"/>
</dbReference>
<dbReference type="PROSITE" id="PS00027">
    <property type="entry name" value="HOMEOBOX_1"/>
    <property type="match status" value="1"/>
</dbReference>
<evidence type="ECO:0000256" key="2">
    <source>
        <dbReference type="ARBA" id="ARBA00023015"/>
    </source>
</evidence>
<feature type="coiled-coil region" evidence="11">
    <location>
        <begin position="67"/>
        <end position="101"/>
    </location>
</feature>
<dbReference type="GO" id="GO:0043565">
    <property type="term" value="F:sequence-specific DNA binding"/>
    <property type="evidence" value="ECO:0007669"/>
    <property type="project" value="InterPro"/>
</dbReference>
<dbReference type="PANTHER" id="PTHR24326">
    <property type="entry name" value="HOMEOBOX-LEUCINE ZIPPER PROTEIN"/>
    <property type="match status" value="1"/>
</dbReference>
<dbReference type="InterPro" id="IPR009057">
    <property type="entry name" value="Homeodomain-like_sf"/>
</dbReference>
<dbReference type="CDD" id="cd00086">
    <property type="entry name" value="homeodomain"/>
    <property type="match status" value="1"/>
</dbReference>
<keyword evidence="6 8" id="KW-0539">Nucleus</keyword>
<dbReference type="Pfam" id="PF00046">
    <property type="entry name" value="Homeodomain"/>
    <property type="match status" value="1"/>
</dbReference>
<evidence type="ECO:0000256" key="10">
    <source>
        <dbReference type="RuleBase" id="RU369038"/>
    </source>
</evidence>
<dbReference type="InterPro" id="IPR003106">
    <property type="entry name" value="Leu_zip_homeo"/>
</dbReference>
<dbReference type="AlphaFoldDB" id="A0A8S9I2M9"/>
<dbReference type="Gene3D" id="1.10.10.60">
    <property type="entry name" value="Homeodomain-like"/>
    <property type="match status" value="1"/>
</dbReference>
<sequence>MRGGSQERECSAKCMKTENKLEPERKVKLAQELGLQPRQVAVWFQNRRARWKTKQLEKDYGVLKTQYDSLRHNFDSLRRDNESLLQEISKLKCKLNGEEEEEEENNASFLPEFISDVPSSKSSVKFATAEAELKHCLSLERPSALSPTWQPVSFSKVSHALRVAFRKQLSNVVGLPPTPFLRNLRGVTEQMRVSIVGGVSLDLGIGGDSGAAVPYESFGALVACRLRQWLSLLEGDGDAVGDSAS</sequence>
<evidence type="ECO:0000313" key="13">
    <source>
        <dbReference type="EMBL" id="KAF2563881.1"/>
    </source>
</evidence>
<dbReference type="EMBL" id="QGKY02001250">
    <property type="protein sequence ID" value="KAF2563881.1"/>
    <property type="molecule type" value="Genomic_DNA"/>
</dbReference>
<dbReference type="GO" id="GO:0045893">
    <property type="term" value="P:positive regulation of DNA-templated transcription"/>
    <property type="evidence" value="ECO:0007669"/>
    <property type="project" value="TreeGrafter"/>
</dbReference>
<keyword evidence="5 10" id="KW-0804">Transcription</keyword>
<dbReference type="InterPro" id="IPR000047">
    <property type="entry name" value="HTH_motif"/>
</dbReference>
<gene>
    <name evidence="13" type="ORF">F2Q70_00018333</name>
</gene>
<dbReference type="SUPFAM" id="SSF46689">
    <property type="entry name" value="Homeodomain-like"/>
    <property type="match status" value="1"/>
</dbReference>
<dbReference type="SMART" id="SM00389">
    <property type="entry name" value="HOX"/>
    <property type="match status" value="1"/>
</dbReference>
<dbReference type="InterPro" id="IPR017970">
    <property type="entry name" value="Homeobox_CS"/>
</dbReference>
<dbReference type="PROSITE" id="PS50071">
    <property type="entry name" value="HOMEOBOX_2"/>
    <property type="match status" value="1"/>
</dbReference>
<comment type="caution">
    <text evidence="13">The sequence shown here is derived from an EMBL/GenBank/DDBJ whole genome shotgun (WGS) entry which is preliminary data.</text>
</comment>
<proteinExistence type="inferred from homology"/>
<evidence type="ECO:0000256" key="9">
    <source>
        <dbReference type="RuleBase" id="RU000682"/>
    </source>
</evidence>
<evidence type="ECO:0000256" key="11">
    <source>
        <dbReference type="SAM" id="Coils"/>
    </source>
</evidence>
<keyword evidence="11" id="KW-0175">Coiled coil</keyword>
<comment type="similarity">
    <text evidence="7 10">Belongs to the HD-ZIP homeobox family. Class I subfamily.</text>
</comment>
<feature type="DNA-binding region" description="Homeobox" evidence="8">
    <location>
        <begin position="26"/>
        <end position="55"/>
    </location>
</feature>
<keyword evidence="3 8" id="KW-0238">DNA-binding</keyword>
<dbReference type="GO" id="GO:0000981">
    <property type="term" value="F:DNA-binding transcription factor activity, RNA polymerase II-specific"/>
    <property type="evidence" value="ECO:0007669"/>
    <property type="project" value="UniProtKB-UniRule"/>
</dbReference>
<reference evidence="13" key="1">
    <citation type="submission" date="2019-12" db="EMBL/GenBank/DDBJ databases">
        <title>Genome sequencing and annotation of Brassica cretica.</title>
        <authorList>
            <person name="Studholme D.J."/>
            <person name="Sarris P.F."/>
        </authorList>
    </citation>
    <scope>NUCLEOTIDE SEQUENCE</scope>
    <source>
        <strain evidence="13">PFS-102/07</strain>
        <tissue evidence="13">Leaf</tissue>
    </source>
</reference>
<name>A0A8S9I2M9_BRACR</name>
<dbReference type="GO" id="GO:0005634">
    <property type="term" value="C:nucleus"/>
    <property type="evidence" value="ECO:0007669"/>
    <property type="project" value="UniProtKB-SubCell"/>
</dbReference>
<evidence type="ECO:0000256" key="8">
    <source>
        <dbReference type="PROSITE-ProRule" id="PRU00108"/>
    </source>
</evidence>
<dbReference type="InterPro" id="IPR045224">
    <property type="entry name" value="HDZip_class_I_plant"/>
</dbReference>
<evidence type="ECO:0000256" key="4">
    <source>
        <dbReference type="ARBA" id="ARBA00023155"/>
    </source>
</evidence>
<dbReference type="InterPro" id="IPR001356">
    <property type="entry name" value="HD"/>
</dbReference>
<evidence type="ECO:0000256" key="6">
    <source>
        <dbReference type="ARBA" id="ARBA00023242"/>
    </source>
</evidence>
<dbReference type="PRINTS" id="PR00031">
    <property type="entry name" value="HTHREPRESSR"/>
</dbReference>
<keyword evidence="4 8" id="KW-0371">Homeobox</keyword>
<dbReference type="Pfam" id="PF02183">
    <property type="entry name" value="HALZ"/>
    <property type="match status" value="1"/>
</dbReference>
<evidence type="ECO:0000256" key="1">
    <source>
        <dbReference type="ARBA" id="ARBA00004123"/>
    </source>
</evidence>
<evidence type="ECO:0000256" key="3">
    <source>
        <dbReference type="ARBA" id="ARBA00023125"/>
    </source>
</evidence>
<keyword evidence="2 10" id="KW-0805">Transcription regulation</keyword>
<comment type="function">
    <text evidence="10">Transcription factor.</text>
</comment>
<evidence type="ECO:0000256" key="5">
    <source>
        <dbReference type="ARBA" id="ARBA00023163"/>
    </source>
</evidence>
<organism evidence="13">
    <name type="scientific">Brassica cretica</name>
    <name type="common">Mustard</name>
    <dbReference type="NCBI Taxonomy" id="69181"/>
    <lineage>
        <taxon>Eukaryota</taxon>
        <taxon>Viridiplantae</taxon>
        <taxon>Streptophyta</taxon>
        <taxon>Embryophyta</taxon>
        <taxon>Tracheophyta</taxon>
        <taxon>Spermatophyta</taxon>
        <taxon>Magnoliopsida</taxon>
        <taxon>eudicotyledons</taxon>
        <taxon>Gunneridae</taxon>
        <taxon>Pentapetalae</taxon>
        <taxon>rosids</taxon>
        <taxon>malvids</taxon>
        <taxon>Brassicales</taxon>
        <taxon>Brassicaceae</taxon>
        <taxon>Brassiceae</taxon>
        <taxon>Brassica</taxon>
    </lineage>
</organism>
<accession>A0A8S9I2M9</accession>
<comment type="subcellular location">
    <subcellularLocation>
        <location evidence="1 8 9">Nucleus</location>
    </subcellularLocation>
</comment>
<protein>
    <recommendedName>
        <fullName evidence="10">Homeobox-leucine zipper protein</fullName>
    </recommendedName>
    <alternativeName>
        <fullName evidence="10">HD-ZIP protein</fullName>
    </alternativeName>
    <alternativeName>
        <fullName evidence="10">Homeodomain transcription factor</fullName>
    </alternativeName>
</protein>
<feature type="domain" description="Homeobox" evidence="12">
    <location>
        <begin position="24"/>
        <end position="54"/>
    </location>
</feature>